<evidence type="ECO:0000313" key="2">
    <source>
        <dbReference type="EMBL" id="KAA6335629.1"/>
    </source>
</evidence>
<gene>
    <name evidence="2" type="ORF">EZS27_016150</name>
</gene>
<dbReference type="EMBL" id="SNRY01000874">
    <property type="protein sequence ID" value="KAA6335629.1"/>
    <property type="molecule type" value="Genomic_DNA"/>
</dbReference>
<organism evidence="2">
    <name type="scientific">termite gut metagenome</name>
    <dbReference type="NCBI Taxonomy" id="433724"/>
    <lineage>
        <taxon>unclassified sequences</taxon>
        <taxon>metagenomes</taxon>
        <taxon>organismal metagenomes</taxon>
    </lineage>
</organism>
<dbReference type="Gene3D" id="3.10.450.50">
    <property type="match status" value="2"/>
</dbReference>
<comment type="caution">
    <text evidence="2">The sequence shown here is derived from an EMBL/GenBank/DDBJ whole genome shotgun (WGS) entry which is preliminary data.</text>
</comment>
<sequence length="309" mass="35729">MEPINNEAMKLKTIYLLFLCCIILCACTACSGRKTITETRQTEVQASVSEEDITIQKAIHEIKDFYVAYTTNFLSDNSSNDSLMEKYLTQRLIAKVDRMSAATDSDPIIRAQDFREDLIETLSVNHLDKNWYMVGYTWVFAGTANYTNIPVRVNKTEGRYMIDYITPAWNGSLYGDRLLFDNPVQQPIDTSSPLSFLKTFYAAYTMEYCGMSEELIPQLAALRAKYLTPNALAQFEAKANEYKLDGEMGYDLLIDYFDFDRLWLSSMTYTQLDKDTYQVCYTRWEPLTIVLKVTKQGKEYRIDSIKTKY</sequence>
<feature type="domain" description="DUF3828" evidence="1">
    <location>
        <begin position="61"/>
        <end position="165"/>
    </location>
</feature>
<dbReference type="InterPro" id="IPR024289">
    <property type="entry name" value="DUF3828"/>
</dbReference>
<dbReference type="Pfam" id="PF12883">
    <property type="entry name" value="DUF3828"/>
    <property type="match status" value="1"/>
</dbReference>
<name>A0A5J4RPQ0_9ZZZZ</name>
<accession>A0A5J4RPQ0</accession>
<protein>
    <recommendedName>
        <fullName evidence="1">DUF3828 domain-containing protein</fullName>
    </recommendedName>
</protein>
<dbReference type="AlphaFoldDB" id="A0A5J4RPQ0"/>
<reference evidence="2" key="1">
    <citation type="submission" date="2019-03" db="EMBL/GenBank/DDBJ databases">
        <title>Single cell metagenomics reveals metabolic interactions within the superorganism composed of flagellate Streblomastix strix and complex community of Bacteroidetes bacteria on its surface.</title>
        <authorList>
            <person name="Treitli S.C."/>
            <person name="Kolisko M."/>
            <person name="Husnik F."/>
            <person name="Keeling P."/>
            <person name="Hampl V."/>
        </authorList>
    </citation>
    <scope>NUCLEOTIDE SEQUENCE</scope>
    <source>
        <strain evidence="2">STM</strain>
    </source>
</reference>
<proteinExistence type="predicted"/>
<evidence type="ECO:0000259" key="1">
    <source>
        <dbReference type="Pfam" id="PF12883"/>
    </source>
</evidence>